<proteinExistence type="predicted"/>
<dbReference type="Proteomes" id="UP000653305">
    <property type="component" value="Unassembled WGS sequence"/>
</dbReference>
<organism evidence="2 3">
    <name type="scientific">Phtheirospermum japonicum</name>
    <dbReference type="NCBI Taxonomy" id="374723"/>
    <lineage>
        <taxon>Eukaryota</taxon>
        <taxon>Viridiplantae</taxon>
        <taxon>Streptophyta</taxon>
        <taxon>Embryophyta</taxon>
        <taxon>Tracheophyta</taxon>
        <taxon>Spermatophyta</taxon>
        <taxon>Magnoliopsida</taxon>
        <taxon>eudicotyledons</taxon>
        <taxon>Gunneridae</taxon>
        <taxon>Pentapetalae</taxon>
        <taxon>asterids</taxon>
        <taxon>lamiids</taxon>
        <taxon>Lamiales</taxon>
        <taxon>Orobanchaceae</taxon>
        <taxon>Orobanchaceae incertae sedis</taxon>
        <taxon>Phtheirospermum</taxon>
    </lineage>
</organism>
<evidence type="ECO:0000256" key="1">
    <source>
        <dbReference type="SAM" id="MobiDB-lite"/>
    </source>
</evidence>
<dbReference type="PANTHER" id="PTHR34054:SF4">
    <property type="entry name" value="PROTEIN, PUTATIVE-RELATED"/>
    <property type="match status" value="1"/>
</dbReference>
<dbReference type="PANTHER" id="PTHR34054">
    <property type="entry name" value="EXPRESSED PROTEIN"/>
    <property type="match status" value="1"/>
</dbReference>
<evidence type="ECO:0000313" key="2">
    <source>
        <dbReference type="EMBL" id="GFQ06173.1"/>
    </source>
</evidence>
<accession>A0A830D6C0</accession>
<name>A0A830D6C0_9LAMI</name>
<dbReference type="AlphaFoldDB" id="A0A830D6C0"/>
<dbReference type="EMBL" id="BMAC01001179">
    <property type="protein sequence ID" value="GFQ06173.1"/>
    <property type="molecule type" value="Genomic_DNA"/>
</dbReference>
<dbReference type="OrthoDB" id="784633at2759"/>
<evidence type="ECO:0000313" key="3">
    <source>
        <dbReference type="Proteomes" id="UP000653305"/>
    </source>
</evidence>
<reference evidence="2" key="1">
    <citation type="submission" date="2020-07" db="EMBL/GenBank/DDBJ databases">
        <title>Ethylene signaling mediates host invasion by parasitic plants.</title>
        <authorList>
            <person name="Yoshida S."/>
        </authorList>
    </citation>
    <scope>NUCLEOTIDE SEQUENCE</scope>
    <source>
        <strain evidence="2">Okayama</strain>
    </source>
</reference>
<keyword evidence="3" id="KW-1185">Reference proteome</keyword>
<protein>
    <submittedName>
        <fullName evidence="2">Uncharacterized protein</fullName>
    </submittedName>
</protein>
<dbReference type="InterPro" id="IPR045884">
    <property type="entry name" value="At5g59350-like"/>
</dbReference>
<comment type="caution">
    <text evidence="2">The sequence shown here is derived from an EMBL/GenBank/DDBJ whole genome shotgun (WGS) entry which is preliminary data.</text>
</comment>
<feature type="region of interest" description="Disordered" evidence="1">
    <location>
        <begin position="71"/>
        <end position="91"/>
    </location>
</feature>
<sequence length="119" mass="13430">MEVVDIDLLMLQGRFLFTIKEDEREERGSPDDDDKWRFSANREANRIDEVKRFNRVKLAERFKADEDTVVELDTGGGRHDGATPYSTPSSSPLYFTPSASPIFDVAGGRVTEEIGIGFQ</sequence>
<gene>
    <name evidence="2" type="ORF">PHJA_002761300</name>
</gene>